<feature type="transmembrane region" description="Helical" evidence="11">
    <location>
        <begin position="12"/>
        <end position="31"/>
    </location>
</feature>
<keyword evidence="3 11" id="KW-0812">Transmembrane</keyword>
<evidence type="ECO:0000256" key="5">
    <source>
        <dbReference type="ARBA" id="ARBA00022824"/>
    </source>
</evidence>
<gene>
    <name evidence="13" type="ORF">CcCBS67573_g02307</name>
</gene>
<dbReference type="Gene3D" id="1.25.40.20">
    <property type="entry name" value="Ankyrin repeat-containing domain"/>
    <property type="match status" value="1"/>
</dbReference>
<proteinExistence type="predicted"/>
<keyword evidence="4" id="KW-0677">Repeat</keyword>
<comment type="function">
    <text evidence="10">Acts as a molecular chaperone for G protein-coupled receptors, regulating their biogenesis and exit from the ER.</text>
</comment>
<evidence type="ECO:0000256" key="1">
    <source>
        <dbReference type="ARBA" id="ARBA00004141"/>
    </source>
</evidence>
<evidence type="ECO:0000256" key="8">
    <source>
        <dbReference type="ARBA" id="ARBA00023136"/>
    </source>
</evidence>
<dbReference type="InterPro" id="IPR021832">
    <property type="entry name" value="ANKRD13"/>
</dbReference>
<dbReference type="Pfam" id="PF11904">
    <property type="entry name" value="ANKRD13_C"/>
    <property type="match status" value="2"/>
</dbReference>
<keyword evidence="14" id="KW-1185">Reference proteome</keyword>
<feature type="domain" description="Ankyrin repeat" evidence="12">
    <location>
        <begin position="580"/>
        <end position="643"/>
    </location>
</feature>
<evidence type="ECO:0000256" key="11">
    <source>
        <dbReference type="SAM" id="Phobius"/>
    </source>
</evidence>
<dbReference type="InterPro" id="IPR036770">
    <property type="entry name" value="Ankyrin_rpt-contain_sf"/>
</dbReference>
<keyword evidence="5" id="KW-0256">Endoplasmic reticulum</keyword>
<keyword evidence="6 11" id="KW-1133">Transmembrane helix</keyword>
<dbReference type="Pfam" id="PF12796">
    <property type="entry name" value="Ank_2"/>
    <property type="match status" value="1"/>
</dbReference>
<evidence type="ECO:0000256" key="3">
    <source>
        <dbReference type="ARBA" id="ARBA00022692"/>
    </source>
</evidence>
<dbReference type="Proteomes" id="UP000320333">
    <property type="component" value="Unassembled WGS sequence"/>
</dbReference>
<evidence type="ECO:0000256" key="6">
    <source>
        <dbReference type="ARBA" id="ARBA00022989"/>
    </source>
</evidence>
<accession>A0A507FL56</accession>
<dbReference type="Pfam" id="PF04178">
    <property type="entry name" value="Got1"/>
    <property type="match status" value="1"/>
</dbReference>
<dbReference type="PANTHER" id="PTHR12447:SF25">
    <property type="entry name" value="ANKYRIN REPEAT DOMAIN-CONTAINING PROTEIN 13C"/>
    <property type="match status" value="1"/>
</dbReference>
<comment type="caution">
    <text evidence="13">The sequence shown here is derived from an EMBL/GenBank/DDBJ whole genome shotgun (WGS) entry which is preliminary data.</text>
</comment>
<reference evidence="13 14" key="1">
    <citation type="journal article" date="2019" name="Sci. Rep.">
        <title>Comparative genomics of chytrid fungi reveal insights into the obligate biotrophic and pathogenic lifestyle of Synchytrium endobioticum.</title>
        <authorList>
            <person name="van de Vossenberg B.T.L.H."/>
            <person name="Warris S."/>
            <person name="Nguyen H.D.T."/>
            <person name="van Gent-Pelzer M.P.E."/>
            <person name="Joly D.L."/>
            <person name="van de Geest H.C."/>
            <person name="Bonants P.J.M."/>
            <person name="Smith D.S."/>
            <person name="Levesque C.A."/>
            <person name="van der Lee T.A.J."/>
        </authorList>
    </citation>
    <scope>NUCLEOTIDE SEQUENCE [LARGE SCALE GENOMIC DNA]</scope>
    <source>
        <strain evidence="13 14">CBS 675.73</strain>
    </source>
</reference>
<dbReference type="InterPro" id="IPR055285">
    <property type="entry name" value="ANKRD13_C"/>
</dbReference>
<evidence type="ECO:0000259" key="12">
    <source>
        <dbReference type="Pfam" id="PF11904"/>
    </source>
</evidence>
<dbReference type="EMBL" id="QEAP01000047">
    <property type="protein sequence ID" value="TPX76440.1"/>
    <property type="molecule type" value="Genomic_DNA"/>
</dbReference>
<feature type="domain" description="Ankyrin repeat" evidence="12">
    <location>
        <begin position="294"/>
        <end position="532"/>
    </location>
</feature>
<dbReference type="InterPro" id="IPR002110">
    <property type="entry name" value="Ankyrin_rpt"/>
</dbReference>
<protein>
    <recommendedName>
        <fullName evidence="12">Ankyrin repeat domain-containing protein</fullName>
    </recommendedName>
</protein>
<name>A0A507FL56_9FUNG</name>
<dbReference type="OrthoDB" id="341259at2759"/>
<evidence type="ECO:0000313" key="14">
    <source>
        <dbReference type="Proteomes" id="UP000320333"/>
    </source>
</evidence>
<evidence type="ECO:0000256" key="7">
    <source>
        <dbReference type="ARBA" id="ARBA00023043"/>
    </source>
</evidence>
<evidence type="ECO:0000256" key="4">
    <source>
        <dbReference type="ARBA" id="ARBA00022737"/>
    </source>
</evidence>
<dbReference type="InterPro" id="IPR007305">
    <property type="entry name" value="Vesicle_transpt_Got1/SFT2"/>
</dbReference>
<dbReference type="PANTHER" id="PTHR12447">
    <property type="entry name" value="ANKYRIN REPEAT DOMAIN-CONTAINING PROTEIN 13"/>
    <property type="match status" value="1"/>
</dbReference>
<sequence>MLLGIVMLFDGGLLAIGNLMFLCGLLLLIGLQKTYAFFARPQKLRGTVCFFGGIVLVFIRRPFIGMCVETFGFINLFGMGSLFRKMTGLCRGRGPDLVDQMNVYVDADSGKNRNLQATAADFFPVAISFLRKLPIIGPVLNTPGIAKVVENDPKGLESVLDGIATVDPTNLLRGHTPLTLAIALGRTECTRILVHHASSRSLALARTDSGWRPFHEATSYGDRETIRLVYESMRQELGDWMNAKGASLLAELSNDLNDFYLELQWEFGSSWLPFLGQLCPSDVCKIHKKGSSVRIDTTLVGFENLQWIRGDISIIFSESKDGPKLVLCDHQRRIVQQVYPHDFSLSEQDIEEEVSISLNSPIVAAPEFDFSKIQVSQLQQGLIFKSNRVEMVGPYETSVYSLKNLTYTQKTRDEHLSVHPLPLFQLSASSNTSIAASLRPSKPQLAVVNSDDWASEDAPPQETIPISSVPADLNIPSDKPLDQLKAYRPSLNPPPLQSVTWEDFCNPSKKLALGRVHSVKESQKQISATLWMYNPDDGKPAEPDSSSLLGWVAKMAVDAAIGSTTSPGLTSQQDASKPTSFPIKLKTLLPLLDLMGMRNDHVRSLKDFLSVKLPPGFPVKIEIPINVLPLSAVVTFANVKVRGTQEDPAQFLSDSLFVIPGKRMGYLKGDVVEGTHGFADQRKDFLQG</sequence>
<dbReference type="SUPFAM" id="SSF48403">
    <property type="entry name" value="Ankyrin repeat"/>
    <property type="match status" value="1"/>
</dbReference>
<comment type="subcellular location">
    <subcellularLocation>
        <location evidence="2">Endoplasmic reticulum membrane</location>
    </subcellularLocation>
    <subcellularLocation>
        <location evidence="1">Membrane</location>
        <topology evidence="1">Multi-pass membrane protein</topology>
    </subcellularLocation>
</comment>
<keyword evidence="7" id="KW-0040">ANK repeat</keyword>
<evidence type="ECO:0000313" key="13">
    <source>
        <dbReference type="EMBL" id="TPX76440.1"/>
    </source>
</evidence>
<dbReference type="GO" id="GO:0016192">
    <property type="term" value="P:vesicle-mediated transport"/>
    <property type="evidence" value="ECO:0007669"/>
    <property type="project" value="InterPro"/>
</dbReference>
<dbReference type="AlphaFoldDB" id="A0A507FL56"/>
<evidence type="ECO:0000256" key="9">
    <source>
        <dbReference type="ARBA" id="ARBA00023186"/>
    </source>
</evidence>
<keyword evidence="9" id="KW-0143">Chaperone</keyword>
<dbReference type="GO" id="GO:0005789">
    <property type="term" value="C:endoplasmic reticulum membrane"/>
    <property type="evidence" value="ECO:0007669"/>
    <property type="project" value="UniProtKB-SubCell"/>
</dbReference>
<evidence type="ECO:0000256" key="2">
    <source>
        <dbReference type="ARBA" id="ARBA00004586"/>
    </source>
</evidence>
<organism evidence="13 14">
    <name type="scientific">Chytriomyces confervae</name>
    <dbReference type="NCBI Taxonomy" id="246404"/>
    <lineage>
        <taxon>Eukaryota</taxon>
        <taxon>Fungi</taxon>
        <taxon>Fungi incertae sedis</taxon>
        <taxon>Chytridiomycota</taxon>
        <taxon>Chytridiomycota incertae sedis</taxon>
        <taxon>Chytridiomycetes</taxon>
        <taxon>Chytridiales</taxon>
        <taxon>Chytriomycetaceae</taxon>
        <taxon>Chytriomyces</taxon>
    </lineage>
</organism>
<dbReference type="STRING" id="246404.A0A507FL56"/>
<evidence type="ECO:0000256" key="10">
    <source>
        <dbReference type="ARBA" id="ARBA00037107"/>
    </source>
</evidence>
<keyword evidence="8 11" id="KW-0472">Membrane</keyword>